<name>A0AB34TAS8_9BIFI</name>
<dbReference type="InterPro" id="IPR027417">
    <property type="entry name" value="P-loop_NTPase"/>
</dbReference>
<evidence type="ECO:0000256" key="2">
    <source>
        <dbReference type="ARBA" id="ARBA00022741"/>
    </source>
</evidence>
<keyword evidence="2" id="KW-0547">Nucleotide-binding</keyword>
<organism evidence="5 6">
    <name type="scientific">Bifidobacterium animalis subsp. animalis MCC 0483</name>
    <dbReference type="NCBI Taxonomy" id="1365955"/>
    <lineage>
        <taxon>Bacteria</taxon>
        <taxon>Bacillati</taxon>
        <taxon>Actinomycetota</taxon>
        <taxon>Actinomycetes</taxon>
        <taxon>Bifidobacteriales</taxon>
        <taxon>Bifidobacteriaceae</taxon>
        <taxon>Bifidobacterium</taxon>
    </lineage>
</organism>
<dbReference type="Pfam" id="PF00005">
    <property type="entry name" value="ABC_tran"/>
    <property type="match status" value="1"/>
</dbReference>
<dbReference type="PROSITE" id="PS00211">
    <property type="entry name" value="ABC_TRANSPORTER_1"/>
    <property type="match status" value="1"/>
</dbReference>
<dbReference type="Proteomes" id="UP000037239">
    <property type="component" value="Unassembled WGS sequence"/>
</dbReference>
<evidence type="ECO:0000256" key="1">
    <source>
        <dbReference type="ARBA" id="ARBA00022448"/>
    </source>
</evidence>
<reference evidence="5 6" key="1">
    <citation type="journal article" date="2015" name="Int J Genomics">
        <title>Comparative Genomics Revealed Genetic Diversity and Species/Strain-Level Differences in Carbohydrate Metabolism of Three Probiotic Bifidobacterial Species.</title>
        <authorList>
            <person name="Odamaki T."/>
            <person name="Horigome A."/>
            <person name="Sugahara H."/>
            <person name="Hashikura N."/>
            <person name="Minami J."/>
            <person name="Xiao J.Z."/>
            <person name="Abe F."/>
        </authorList>
    </citation>
    <scope>NUCLEOTIDE SEQUENCE [LARGE SCALE GENOMIC DNA]</scope>
    <source>
        <strain evidence="5 6">MCC 0483</strain>
    </source>
</reference>
<protein>
    <submittedName>
        <fullName evidence="5">ABC transporter ATP-binding protein</fullName>
    </submittedName>
</protein>
<dbReference type="GO" id="GO:0016887">
    <property type="term" value="F:ATP hydrolysis activity"/>
    <property type="evidence" value="ECO:0007669"/>
    <property type="project" value="InterPro"/>
</dbReference>
<evidence type="ECO:0000313" key="6">
    <source>
        <dbReference type="Proteomes" id="UP000037239"/>
    </source>
</evidence>
<comment type="caution">
    <text evidence="5">The sequence shown here is derived from an EMBL/GenBank/DDBJ whole genome shotgun (WGS) entry which is preliminary data.</text>
</comment>
<dbReference type="GO" id="GO:0005524">
    <property type="term" value="F:ATP binding"/>
    <property type="evidence" value="ECO:0007669"/>
    <property type="project" value="UniProtKB-KW"/>
</dbReference>
<gene>
    <name evidence="5" type="ORF">BAAM0483_02570</name>
</gene>
<evidence type="ECO:0000313" key="5">
    <source>
        <dbReference type="EMBL" id="KOA50927.1"/>
    </source>
</evidence>
<dbReference type="InterPro" id="IPR017871">
    <property type="entry name" value="ABC_transporter-like_CS"/>
</dbReference>
<dbReference type="AlphaFoldDB" id="A0AB34TAS8"/>
<evidence type="ECO:0000259" key="4">
    <source>
        <dbReference type="PROSITE" id="PS50893"/>
    </source>
</evidence>
<dbReference type="InterPro" id="IPR003593">
    <property type="entry name" value="AAA+_ATPase"/>
</dbReference>
<keyword evidence="3 5" id="KW-0067">ATP-binding</keyword>
<proteinExistence type="predicted"/>
<dbReference type="PROSITE" id="PS50893">
    <property type="entry name" value="ABC_TRANSPORTER_2"/>
    <property type="match status" value="1"/>
</dbReference>
<dbReference type="Gene3D" id="3.40.50.300">
    <property type="entry name" value="P-loop containing nucleotide triphosphate hydrolases"/>
    <property type="match status" value="1"/>
</dbReference>
<dbReference type="EMBL" id="AWFK01000004">
    <property type="protein sequence ID" value="KOA50927.1"/>
    <property type="molecule type" value="Genomic_DNA"/>
</dbReference>
<dbReference type="PANTHER" id="PTHR24220:SF648">
    <property type="entry name" value="ABC TRANSPORTER ATP-BINDING PROTEIN YTRE"/>
    <property type="match status" value="1"/>
</dbReference>
<dbReference type="GO" id="GO:0022857">
    <property type="term" value="F:transmembrane transporter activity"/>
    <property type="evidence" value="ECO:0007669"/>
    <property type="project" value="TreeGrafter"/>
</dbReference>
<dbReference type="RefSeq" id="WP_052826058.1">
    <property type="nucleotide sequence ID" value="NZ_AWFK01000004.1"/>
</dbReference>
<dbReference type="CDD" id="cd03255">
    <property type="entry name" value="ABC_MJ0796_LolCDE_FtsE"/>
    <property type="match status" value="1"/>
</dbReference>
<feature type="domain" description="ABC transporter" evidence="4">
    <location>
        <begin position="15"/>
        <end position="235"/>
    </location>
</feature>
<dbReference type="GO" id="GO:0005886">
    <property type="term" value="C:plasma membrane"/>
    <property type="evidence" value="ECO:0007669"/>
    <property type="project" value="TreeGrafter"/>
</dbReference>
<dbReference type="InterPro" id="IPR003439">
    <property type="entry name" value="ABC_transporter-like_ATP-bd"/>
</dbReference>
<dbReference type="SUPFAM" id="SSF52540">
    <property type="entry name" value="P-loop containing nucleoside triphosphate hydrolases"/>
    <property type="match status" value="1"/>
</dbReference>
<sequence length="236" mass="25319">MNESSANLPVSTVLAQLRGISRSFGPTQALRDASFTVYAGDSIAITGASGSGKSTLLSIMGLLDTPTDGLYMLCGEDVSHSSASHRSRLRREHIGFVFQSFHLIEHLTVEENVLYGLAIRQRTGAQAQHLAERALGRVGLRHKARSRPADLSGGERQRVAIARAVAWPPRLLLCDEPTGNLDSRNSALIIELLRELVSESSALVIVTHDDDVASSCARQLHVSDGVVREISMGGAA</sequence>
<evidence type="ECO:0000256" key="3">
    <source>
        <dbReference type="ARBA" id="ARBA00022840"/>
    </source>
</evidence>
<dbReference type="SMART" id="SM00382">
    <property type="entry name" value="AAA"/>
    <property type="match status" value="1"/>
</dbReference>
<dbReference type="InterPro" id="IPR017911">
    <property type="entry name" value="MacB-like_ATP-bd"/>
</dbReference>
<keyword evidence="1" id="KW-0813">Transport</keyword>
<dbReference type="PANTHER" id="PTHR24220">
    <property type="entry name" value="IMPORT ATP-BINDING PROTEIN"/>
    <property type="match status" value="1"/>
</dbReference>
<accession>A0AB34TAS8</accession>
<dbReference type="InterPro" id="IPR015854">
    <property type="entry name" value="ABC_transpr_LolD-like"/>
</dbReference>